<accession>A0A914VMP3</accession>
<keyword evidence="1" id="KW-0472">Membrane</keyword>
<dbReference type="Gene3D" id="1.20.1070.10">
    <property type="entry name" value="Rhodopsin 7-helix transmembrane proteins"/>
    <property type="match status" value="1"/>
</dbReference>
<reference evidence="3" key="1">
    <citation type="submission" date="2022-11" db="UniProtKB">
        <authorList>
            <consortium name="WormBaseParasite"/>
        </authorList>
    </citation>
    <scope>IDENTIFICATION</scope>
</reference>
<feature type="transmembrane region" description="Helical" evidence="1">
    <location>
        <begin position="88"/>
        <end position="109"/>
    </location>
</feature>
<protein>
    <submittedName>
        <fullName evidence="3">Vomeronasal type-1 receptor</fullName>
    </submittedName>
</protein>
<evidence type="ECO:0000256" key="1">
    <source>
        <dbReference type="SAM" id="Phobius"/>
    </source>
</evidence>
<feature type="transmembrane region" description="Helical" evidence="1">
    <location>
        <begin position="136"/>
        <end position="159"/>
    </location>
</feature>
<dbReference type="WBParaSite" id="PSAMB.scaffold2207size24602.g17035.t1">
    <property type="protein sequence ID" value="PSAMB.scaffold2207size24602.g17035.t1"/>
    <property type="gene ID" value="PSAMB.scaffold2207size24602.g17035"/>
</dbReference>
<dbReference type="Proteomes" id="UP000887566">
    <property type="component" value="Unplaced"/>
</dbReference>
<keyword evidence="1" id="KW-1133">Transmembrane helix</keyword>
<name>A0A914VMP3_9BILA</name>
<keyword evidence="1" id="KW-0812">Transmembrane</keyword>
<dbReference type="AlphaFoldDB" id="A0A914VMP3"/>
<organism evidence="2 3">
    <name type="scientific">Plectus sambesii</name>
    <dbReference type="NCBI Taxonomy" id="2011161"/>
    <lineage>
        <taxon>Eukaryota</taxon>
        <taxon>Metazoa</taxon>
        <taxon>Ecdysozoa</taxon>
        <taxon>Nematoda</taxon>
        <taxon>Chromadorea</taxon>
        <taxon>Plectida</taxon>
        <taxon>Plectina</taxon>
        <taxon>Plectoidea</taxon>
        <taxon>Plectidae</taxon>
        <taxon>Plectus</taxon>
    </lineage>
</organism>
<evidence type="ECO:0000313" key="2">
    <source>
        <dbReference type="Proteomes" id="UP000887566"/>
    </source>
</evidence>
<feature type="transmembrane region" description="Helical" evidence="1">
    <location>
        <begin position="171"/>
        <end position="191"/>
    </location>
</feature>
<feature type="transmembrane region" description="Helical" evidence="1">
    <location>
        <begin position="20"/>
        <end position="38"/>
    </location>
</feature>
<proteinExistence type="predicted"/>
<sequence>MMPLRHSIIWSPEHVRFYIFAQWIIAFVVMIPGAFMELCDFTFNKVPDDGVAIVNGVNYTGLVSMPVFGTRNTSLSKKVGFFYQSSVAFAWAIGAILTLIVYLTLFGMLRVRRLQQKRRQSSRETVSATPVHEYRLLTYGVIMVLIQAAAATLEILMAVQGFNTWYRPQAIAVDIANYSHPYFLLILCTALRQRCFPCLFKPKSDMTIHPSAIRTNQRLQMKSDSIML</sequence>
<keyword evidence="2" id="KW-1185">Reference proteome</keyword>
<evidence type="ECO:0000313" key="3">
    <source>
        <dbReference type="WBParaSite" id="PSAMB.scaffold2207size24602.g17035.t1"/>
    </source>
</evidence>